<reference evidence="2" key="1">
    <citation type="journal article" date="2020" name="Stud. Mycol.">
        <title>101 Dothideomycetes genomes: a test case for predicting lifestyles and emergence of pathogens.</title>
        <authorList>
            <person name="Haridas S."/>
            <person name="Albert R."/>
            <person name="Binder M."/>
            <person name="Bloem J."/>
            <person name="Labutti K."/>
            <person name="Salamov A."/>
            <person name="Andreopoulos B."/>
            <person name="Baker S."/>
            <person name="Barry K."/>
            <person name="Bills G."/>
            <person name="Bluhm B."/>
            <person name="Cannon C."/>
            <person name="Castanera R."/>
            <person name="Culley D."/>
            <person name="Daum C."/>
            <person name="Ezra D."/>
            <person name="Gonzalez J."/>
            <person name="Henrissat B."/>
            <person name="Kuo A."/>
            <person name="Liang C."/>
            <person name="Lipzen A."/>
            <person name="Lutzoni F."/>
            <person name="Magnuson J."/>
            <person name="Mondo S."/>
            <person name="Nolan M."/>
            <person name="Ohm R."/>
            <person name="Pangilinan J."/>
            <person name="Park H.-J."/>
            <person name="Ramirez L."/>
            <person name="Alfaro M."/>
            <person name="Sun H."/>
            <person name="Tritt A."/>
            <person name="Yoshinaga Y."/>
            <person name="Zwiers L.-H."/>
            <person name="Turgeon B."/>
            <person name="Goodwin S."/>
            <person name="Spatafora J."/>
            <person name="Crous P."/>
            <person name="Grigoriev I."/>
        </authorList>
    </citation>
    <scope>NUCLEOTIDE SEQUENCE</scope>
    <source>
        <strain evidence="2">CBS 123094</strain>
    </source>
</reference>
<name>A0A6A5WYC7_9PLEO</name>
<evidence type="ECO:0000313" key="3">
    <source>
        <dbReference type="Proteomes" id="UP000799779"/>
    </source>
</evidence>
<gene>
    <name evidence="2" type="ORF">P154DRAFT_455656</name>
</gene>
<accession>A0A6A5WYC7</accession>
<dbReference type="AlphaFoldDB" id="A0A6A5WYC7"/>
<dbReference type="Proteomes" id="UP000799779">
    <property type="component" value="Unassembled WGS sequence"/>
</dbReference>
<dbReference type="OrthoDB" id="5324692at2759"/>
<feature type="region of interest" description="Disordered" evidence="1">
    <location>
        <begin position="1"/>
        <end position="25"/>
    </location>
</feature>
<keyword evidence="3" id="KW-1185">Reference proteome</keyword>
<evidence type="ECO:0000256" key="1">
    <source>
        <dbReference type="SAM" id="MobiDB-lite"/>
    </source>
</evidence>
<sequence length="431" mass="48080">MPLIKQAPPSASSTTTTSTGKPAVPPFADCTRTTFEPGKTDWFQITGIPDIDICPDCYNTSIKPTPYSRFISTASPKPEDVSTRCDFGDTWIRIAWAWTYTQSFPDLSLLGQVAQIAPAEGKCPNLDTENEEVKKGGKPPASRVWYCLNDPKTGELVEDMTMCSHCITHICTILPSLNGIFLPAAGGQQALATCDLMVPKQSRTFKYIDQILEVAEKALDSGRERDVTPLVAYIRKWAPIPVCPKWERVSGQKCYNMASVAPEWTICEECYITHIGPITNPATAPFPRPLILMQISATPSVPSSGFTCQLYSARLQQYFKDACTTNNVADLKRKVGERDRKLVEVKRELERMRAQYDQFRMQAEYHYQMMVINQSSALAHSIGWVGSGWSVPTNTHATNESMNRGGEAALQADMIWANLKALEKEWADDWE</sequence>
<protein>
    <submittedName>
        <fullName evidence="2">Uncharacterized protein</fullName>
    </submittedName>
</protein>
<organism evidence="2 3">
    <name type="scientific">Amniculicola lignicola CBS 123094</name>
    <dbReference type="NCBI Taxonomy" id="1392246"/>
    <lineage>
        <taxon>Eukaryota</taxon>
        <taxon>Fungi</taxon>
        <taxon>Dikarya</taxon>
        <taxon>Ascomycota</taxon>
        <taxon>Pezizomycotina</taxon>
        <taxon>Dothideomycetes</taxon>
        <taxon>Pleosporomycetidae</taxon>
        <taxon>Pleosporales</taxon>
        <taxon>Amniculicolaceae</taxon>
        <taxon>Amniculicola</taxon>
    </lineage>
</organism>
<evidence type="ECO:0000313" key="2">
    <source>
        <dbReference type="EMBL" id="KAF2006750.1"/>
    </source>
</evidence>
<proteinExistence type="predicted"/>
<feature type="compositionally biased region" description="Low complexity" evidence="1">
    <location>
        <begin position="7"/>
        <end position="19"/>
    </location>
</feature>
<dbReference type="EMBL" id="ML977559">
    <property type="protein sequence ID" value="KAF2006750.1"/>
    <property type="molecule type" value="Genomic_DNA"/>
</dbReference>